<evidence type="ECO:0000256" key="1">
    <source>
        <dbReference type="SAM" id="SignalP"/>
    </source>
</evidence>
<accession>A0A0D2IZ38</accession>
<reference evidence="2 3" key="1">
    <citation type="journal article" date="2013" name="BMC Genomics">
        <title>Reconstruction of the lipid metabolism for the microalga Monoraphidium neglectum from its genome sequence reveals characteristics suitable for biofuel production.</title>
        <authorList>
            <person name="Bogen C."/>
            <person name="Al-Dilaimi A."/>
            <person name="Albersmeier A."/>
            <person name="Wichmann J."/>
            <person name="Grundmann M."/>
            <person name="Rupp O."/>
            <person name="Lauersen K.J."/>
            <person name="Blifernez-Klassen O."/>
            <person name="Kalinowski J."/>
            <person name="Goesmann A."/>
            <person name="Mussgnug J.H."/>
            <person name="Kruse O."/>
        </authorList>
    </citation>
    <scope>NUCLEOTIDE SEQUENCE [LARGE SCALE GENOMIC DNA]</scope>
    <source>
        <strain evidence="2 3">SAG 48.87</strain>
    </source>
</reference>
<dbReference type="KEGG" id="mng:MNEG_14845"/>
<evidence type="ECO:0000313" key="2">
    <source>
        <dbReference type="EMBL" id="KIY93117.1"/>
    </source>
</evidence>
<dbReference type="EMBL" id="KK105031">
    <property type="protein sequence ID" value="KIY93117.1"/>
    <property type="molecule type" value="Genomic_DNA"/>
</dbReference>
<dbReference type="GeneID" id="25732447"/>
<dbReference type="AlphaFoldDB" id="A0A0D2IZ38"/>
<protein>
    <submittedName>
        <fullName evidence="2">Uncharacterized protein</fullName>
    </submittedName>
</protein>
<feature type="signal peptide" evidence="1">
    <location>
        <begin position="1"/>
        <end position="19"/>
    </location>
</feature>
<name>A0A0D2IZ38_9CHLO</name>
<gene>
    <name evidence="2" type="ORF">MNEG_14845</name>
</gene>
<keyword evidence="1" id="KW-0732">Signal</keyword>
<organism evidence="2 3">
    <name type="scientific">Monoraphidium neglectum</name>
    <dbReference type="NCBI Taxonomy" id="145388"/>
    <lineage>
        <taxon>Eukaryota</taxon>
        <taxon>Viridiplantae</taxon>
        <taxon>Chlorophyta</taxon>
        <taxon>core chlorophytes</taxon>
        <taxon>Chlorophyceae</taxon>
        <taxon>CS clade</taxon>
        <taxon>Sphaeropleales</taxon>
        <taxon>Selenastraceae</taxon>
        <taxon>Monoraphidium</taxon>
    </lineage>
</organism>
<evidence type="ECO:0000313" key="3">
    <source>
        <dbReference type="Proteomes" id="UP000054498"/>
    </source>
</evidence>
<feature type="chain" id="PRO_5002244931" evidence="1">
    <location>
        <begin position="20"/>
        <end position="175"/>
    </location>
</feature>
<sequence length="175" mass="17234">MGRLLSLTAARLAPTLAGAAPGGALFDVACWGYWNGSLAANASIGADPSYELTGGASMSAGGTRIAAVPPSPSAVAAVGVPSLLTQWQARGAEAAAAALAARGGGVDWGEPGRGAYAVAPDAAYGGGDAGLLRLLVLEWRGVQGGTALWVADERGPWELEPGTLWVPPVGASVGT</sequence>
<proteinExistence type="predicted"/>
<dbReference type="RefSeq" id="XP_013892137.1">
    <property type="nucleotide sequence ID" value="XM_014036683.1"/>
</dbReference>
<keyword evidence="3" id="KW-1185">Reference proteome</keyword>
<dbReference type="Proteomes" id="UP000054498">
    <property type="component" value="Unassembled WGS sequence"/>
</dbReference>